<reference evidence="1" key="2">
    <citation type="submission" date="2020-05" db="UniProtKB">
        <authorList>
            <consortium name="EnsemblMetazoa"/>
        </authorList>
    </citation>
    <scope>IDENTIFICATION</scope>
    <source>
        <strain evidence="1">IAEA</strain>
    </source>
</reference>
<reference evidence="2" key="1">
    <citation type="submission" date="2015-01" db="EMBL/GenBank/DDBJ databases">
        <authorList>
            <person name="Aksoy S."/>
            <person name="Warren W."/>
            <person name="Wilson R.K."/>
        </authorList>
    </citation>
    <scope>NUCLEOTIDE SEQUENCE [LARGE SCALE GENOMIC DNA]</scope>
    <source>
        <strain evidence="2">IAEA</strain>
    </source>
</reference>
<dbReference type="STRING" id="67801.A0A1B0BXF3"/>
<dbReference type="EnsemblMetazoa" id="GPPI043439-RA">
    <property type="protein sequence ID" value="GPPI043439-PA"/>
    <property type="gene ID" value="GPPI043439"/>
</dbReference>
<dbReference type="VEuPathDB" id="VectorBase:GPPI043439"/>
<evidence type="ECO:0000313" key="2">
    <source>
        <dbReference type="Proteomes" id="UP000092460"/>
    </source>
</evidence>
<proteinExistence type="predicted"/>
<organism evidence="1 2">
    <name type="scientific">Glossina palpalis gambiensis</name>
    <dbReference type="NCBI Taxonomy" id="67801"/>
    <lineage>
        <taxon>Eukaryota</taxon>
        <taxon>Metazoa</taxon>
        <taxon>Ecdysozoa</taxon>
        <taxon>Arthropoda</taxon>
        <taxon>Hexapoda</taxon>
        <taxon>Insecta</taxon>
        <taxon>Pterygota</taxon>
        <taxon>Neoptera</taxon>
        <taxon>Endopterygota</taxon>
        <taxon>Diptera</taxon>
        <taxon>Brachycera</taxon>
        <taxon>Muscomorpha</taxon>
        <taxon>Hippoboscoidea</taxon>
        <taxon>Glossinidae</taxon>
        <taxon>Glossina</taxon>
    </lineage>
</organism>
<keyword evidence="2" id="KW-1185">Reference proteome</keyword>
<name>A0A1B0BXF3_9MUSC</name>
<sequence>MPSSNIYISNKTFDPFKNHIIRVKCVQSSMHYLINQPDLRPDKSECLRARQHDSDENVRTEAISGLAFIYRQTLCDANDLSEEVKLSIGWIKNKVMHGYYTPTLEYRLTVECLLITCLIPYKLGPKERMKKLYHMLGTLDDNASKAFIELQKNQMKTRKTVLWFACYNAEKTSSSNGETSANDDDNAAIGGFSTCMSCNAFAALENGN</sequence>
<dbReference type="AlphaFoldDB" id="A0A1B0BXF3"/>
<evidence type="ECO:0008006" key="3">
    <source>
        <dbReference type="Google" id="ProtNLM"/>
    </source>
</evidence>
<dbReference type="EMBL" id="JXJN01022205">
    <property type="status" value="NOT_ANNOTATED_CDS"/>
    <property type="molecule type" value="Genomic_DNA"/>
</dbReference>
<evidence type="ECO:0000313" key="1">
    <source>
        <dbReference type="EnsemblMetazoa" id="GPPI043439-PA"/>
    </source>
</evidence>
<accession>A0A1B0BXF3</accession>
<protein>
    <recommendedName>
        <fullName evidence="3">Clathrin/coatomer adaptor adaptin-like N-terminal domain-containing protein</fullName>
    </recommendedName>
</protein>
<dbReference type="Pfam" id="PF20168">
    <property type="entry name" value="PDS5"/>
    <property type="match status" value="1"/>
</dbReference>
<dbReference type="Proteomes" id="UP000092460">
    <property type="component" value="Unassembled WGS sequence"/>
</dbReference>